<feature type="region of interest" description="Disordered" evidence="1">
    <location>
        <begin position="1"/>
        <end position="106"/>
    </location>
</feature>
<dbReference type="Proteomes" id="UP000886595">
    <property type="component" value="Unassembled WGS sequence"/>
</dbReference>
<proteinExistence type="predicted"/>
<dbReference type="EMBL" id="JAAMPC010000007">
    <property type="protein sequence ID" value="KAG2303115.1"/>
    <property type="molecule type" value="Genomic_DNA"/>
</dbReference>
<protein>
    <submittedName>
        <fullName evidence="2">Uncharacterized protein</fullName>
    </submittedName>
</protein>
<evidence type="ECO:0000313" key="2">
    <source>
        <dbReference type="EMBL" id="KAG2303115.1"/>
    </source>
</evidence>
<organism evidence="2 3">
    <name type="scientific">Brassica carinata</name>
    <name type="common">Ethiopian mustard</name>
    <name type="synonym">Abyssinian cabbage</name>
    <dbReference type="NCBI Taxonomy" id="52824"/>
    <lineage>
        <taxon>Eukaryota</taxon>
        <taxon>Viridiplantae</taxon>
        <taxon>Streptophyta</taxon>
        <taxon>Embryophyta</taxon>
        <taxon>Tracheophyta</taxon>
        <taxon>Spermatophyta</taxon>
        <taxon>Magnoliopsida</taxon>
        <taxon>eudicotyledons</taxon>
        <taxon>Gunneridae</taxon>
        <taxon>Pentapetalae</taxon>
        <taxon>rosids</taxon>
        <taxon>malvids</taxon>
        <taxon>Brassicales</taxon>
        <taxon>Brassicaceae</taxon>
        <taxon>Brassiceae</taxon>
        <taxon>Brassica</taxon>
    </lineage>
</organism>
<accession>A0A8X7SCS3</accession>
<dbReference type="OrthoDB" id="6415790at2759"/>
<gene>
    <name evidence="2" type="ORF">Bca52824_031766</name>
</gene>
<sequence length="252" mass="26968">MQSWGNMQTDKFDSHGRARGDAPFSSQNTSASYGTTTPSVLPSQSQPAFPASDSWRAPVPSQSNTQIQAPAWGMNTSQNSGQPQAPTNQNSSWGQGTVVNPNMGWAGGPQTGMVNWAASWFHQLAKLNPKFKLQGVVQALDGCRQVKGCSLGTVIKTGELKTRQQCQVVGQEGTKLVTGETNRARMEILDMVGTGSLVEVVGITTSKGKEYASSIEKMEVVGKEQPAVTSTTKPAFLNLSLSFCFWVMFAAS</sequence>
<reference evidence="2 3" key="1">
    <citation type="submission" date="2020-02" db="EMBL/GenBank/DDBJ databases">
        <authorList>
            <person name="Ma Q."/>
            <person name="Huang Y."/>
            <person name="Song X."/>
            <person name="Pei D."/>
        </authorList>
    </citation>
    <scope>NUCLEOTIDE SEQUENCE [LARGE SCALE GENOMIC DNA]</scope>
    <source>
        <strain evidence="2">Sxm20200214</strain>
        <tissue evidence="2">Leaf</tissue>
    </source>
</reference>
<keyword evidence="3" id="KW-1185">Reference proteome</keyword>
<comment type="caution">
    <text evidence="2">The sequence shown here is derived from an EMBL/GenBank/DDBJ whole genome shotgun (WGS) entry which is preliminary data.</text>
</comment>
<name>A0A8X7SCS3_BRACI</name>
<dbReference type="AlphaFoldDB" id="A0A8X7SCS3"/>
<feature type="compositionally biased region" description="Basic and acidic residues" evidence="1">
    <location>
        <begin position="10"/>
        <end position="20"/>
    </location>
</feature>
<feature type="compositionally biased region" description="Polar residues" evidence="1">
    <location>
        <begin position="60"/>
        <end position="100"/>
    </location>
</feature>
<evidence type="ECO:0000256" key="1">
    <source>
        <dbReference type="SAM" id="MobiDB-lite"/>
    </source>
</evidence>
<feature type="compositionally biased region" description="Polar residues" evidence="1">
    <location>
        <begin position="24"/>
        <end position="47"/>
    </location>
</feature>
<evidence type="ECO:0000313" key="3">
    <source>
        <dbReference type="Proteomes" id="UP000886595"/>
    </source>
</evidence>